<organism evidence="1 2">
    <name type="scientific">Flavobacterium anhuiense</name>
    <dbReference type="NCBI Taxonomy" id="459526"/>
    <lineage>
        <taxon>Bacteria</taxon>
        <taxon>Pseudomonadati</taxon>
        <taxon>Bacteroidota</taxon>
        <taxon>Flavobacteriia</taxon>
        <taxon>Flavobacteriales</taxon>
        <taxon>Flavobacteriaceae</taxon>
        <taxon>Flavobacterium</taxon>
    </lineage>
</organism>
<sequence length="350" mass="40036">MQIMKITFLDAGCGDAIHIRFLGNDNKIHNIIIDGGTEKGSVYDDGLRKTLKEIVKTPDEYIDLWILSHIDDDHIGGILRLLKDTELLGNVDFSKTKFWYNYSIWDYDTGIRDSNRKSTRQGINLRDYLIKNSIVNESITTDSGTIDLWGAKATILSPEKKNLDELKEKWKKEESLLRTRDSSSKKAAGKNDYETPIEDFDISKEHKSHSEENASSIAFLFEYKEAAVLFTADSEPDVLIANLKRVNNGKPVQLDYMQLPHHGSKYNLRNELLELVKCSNYIISADGFNKSNLPNKETLVKVLNANPDKEIQFYITQKNSLTDSIFDVDKESKINLNFPKKGERNLFFDI</sequence>
<dbReference type="SUPFAM" id="SSF56281">
    <property type="entry name" value="Metallo-hydrolase/oxidoreductase"/>
    <property type="match status" value="1"/>
</dbReference>
<evidence type="ECO:0000313" key="2">
    <source>
        <dbReference type="Proteomes" id="UP000199307"/>
    </source>
</evidence>
<evidence type="ECO:0000313" key="1">
    <source>
        <dbReference type="EMBL" id="SCY76119.1"/>
    </source>
</evidence>
<dbReference type="Proteomes" id="UP000199307">
    <property type="component" value="Unassembled WGS sequence"/>
</dbReference>
<reference evidence="1 2" key="1">
    <citation type="submission" date="2016-10" db="EMBL/GenBank/DDBJ databases">
        <authorList>
            <person name="Varghese N."/>
            <person name="Submissions S."/>
        </authorList>
    </citation>
    <scope>NUCLEOTIDE SEQUENCE [LARGE SCALE GENOMIC DNA]</scope>
    <source>
        <strain evidence="1 2">CGMCC 1.6859</strain>
    </source>
</reference>
<gene>
    <name evidence="1" type="ORF">SAMN02927916_3242</name>
</gene>
<accession>A0ABY0LZB4</accession>
<keyword evidence="2" id="KW-1185">Reference proteome</keyword>
<name>A0ABY0LZB4_9FLAO</name>
<evidence type="ECO:0008006" key="3">
    <source>
        <dbReference type="Google" id="ProtNLM"/>
    </source>
</evidence>
<dbReference type="InterPro" id="IPR052159">
    <property type="entry name" value="Competence_DNA_uptake"/>
</dbReference>
<dbReference type="InterPro" id="IPR036866">
    <property type="entry name" value="RibonucZ/Hydroxyglut_hydro"/>
</dbReference>
<dbReference type="EMBL" id="FMVC01000005">
    <property type="protein sequence ID" value="SCY76119.1"/>
    <property type="molecule type" value="Genomic_DNA"/>
</dbReference>
<dbReference type="PANTHER" id="PTHR30619">
    <property type="entry name" value="DNA INTERNALIZATION/COMPETENCE PROTEIN COMEC/REC2"/>
    <property type="match status" value="1"/>
</dbReference>
<dbReference type="Gene3D" id="3.60.15.10">
    <property type="entry name" value="Ribonuclease Z/Hydroxyacylglutathione hydrolase-like"/>
    <property type="match status" value="1"/>
</dbReference>
<proteinExistence type="predicted"/>
<protein>
    <recommendedName>
        <fullName evidence="3">MBL fold metallo-hydrolase</fullName>
    </recommendedName>
</protein>
<comment type="caution">
    <text evidence="1">The sequence shown here is derived from an EMBL/GenBank/DDBJ whole genome shotgun (WGS) entry which is preliminary data.</text>
</comment>
<dbReference type="PANTHER" id="PTHR30619:SF1">
    <property type="entry name" value="RECOMBINATION PROTEIN 2"/>
    <property type="match status" value="1"/>
</dbReference>